<keyword evidence="3" id="KW-1185">Reference proteome</keyword>
<feature type="transmembrane region" description="Helical" evidence="1">
    <location>
        <begin position="12"/>
        <end position="30"/>
    </location>
</feature>
<evidence type="ECO:0000313" key="2">
    <source>
        <dbReference type="EMBL" id="KAF2739395.1"/>
    </source>
</evidence>
<accession>A0A9P4V8D8</accession>
<reference evidence="2" key="1">
    <citation type="journal article" date="2020" name="Stud. Mycol.">
        <title>101 Dothideomycetes genomes: a test case for predicting lifestyles and emergence of pathogens.</title>
        <authorList>
            <person name="Haridas S."/>
            <person name="Albert R."/>
            <person name="Binder M."/>
            <person name="Bloem J."/>
            <person name="Labutti K."/>
            <person name="Salamov A."/>
            <person name="Andreopoulos B."/>
            <person name="Baker S."/>
            <person name="Barry K."/>
            <person name="Bills G."/>
            <person name="Bluhm B."/>
            <person name="Cannon C."/>
            <person name="Castanera R."/>
            <person name="Culley D."/>
            <person name="Daum C."/>
            <person name="Ezra D."/>
            <person name="Gonzalez J."/>
            <person name="Henrissat B."/>
            <person name="Kuo A."/>
            <person name="Liang C."/>
            <person name="Lipzen A."/>
            <person name="Lutzoni F."/>
            <person name="Magnuson J."/>
            <person name="Mondo S."/>
            <person name="Nolan M."/>
            <person name="Ohm R."/>
            <person name="Pangilinan J."/>
            <person name="Park H.-J."/>
            <person name="Ramirez L."/>
            <person name="Alfaro M."/>
            <person name="Sun H."/>
            <person name="Tritt A."/>
            <person name="Yoshinaga Y."/>
            <person name="Zwiers L.-H."/>
            <person name="Turgeon B."/>
            <person name="Goodwin S."/>
            <person name="Spatafora J."/>
            <person name="Crous P."/>
            <person name="Grigoriev I."/>
        </authorList>
    </citation>
    <scope>NUCLEOTIDE SEQUENCE</scope>
    <source>
        <strain evidence="2">CBS 125425</strain>
    </source>
</reference>
<evidence type="ECO:0000256" key="1">
    <source>
        <dbReference type="SAM" id="Phobius"/>
    </source>
</evidence>
<keyword evidence="1" id="KW-0812">Transmembrane</keyword>
<keyword evidence="1" id="KW-1133">Transmembrane helix</keyword>
<dbReference type="AlphaFoldDB" id="A0A9P4V8D8"/>
<sequence length="102" mass="11476">MVVRNFFSRLRIGLTSFIILFLSPSVYLYLSLSLCVCVSVCIVEISLALVGRYHPRSTRYLPPLRGEGTLRGTTVMMMGCGGMGRMGLYVALHWGERDRLNE</sequence>
<organism evidence="2 3">
    <name type="scientific">Polyplosphaeria fusca</name>
    <dbReference type="NCBI Taxonomy" id="682080"/>
    <lineage>
        <taxon>Eukaryota</taxon>
        <taxon>Fungi</taxon>
        <taxon>Dikarya</taxon>
        <taxon>Ascomycota</taxon>
        <taxon>Pezizomycotina</taxon>
        <taxon>Dothideomycetes</taxon>
        <taxon>Pleosporomycetidae</taxon>
        <taxon>Pleosporales</taxon>
        <taxon>Tetraplosphaeriaceae</taxon>
        <taxon>Polyplosphaeria</taxon>
    </lineage>
</organism>
<gene>
    <name evidence="2" type="ORF">EJ04DRAFT_310496</name>
</gene>
<evidence type="ECO:0000313" key="3">
    <source>
        <dbReference type="Proteomes" id="UP000799444"/>
    </source>
</evidence>
<dbReference type="EMBL" id="ML996104">
    <property type="protein sequence ID" value="KAF2739395.1"/>
    <property type="molecule type" value="Genomic_DNA"/>
</dbReference>
<feature type="transmembrane region" description="Helical" evidence="1">
    <location>
        <begin position="36"/>
        <end position="54"/>
    </location>
</feature>
<name>A0A9P4V8D8_9PLEO</name>
<keyword evidence="1" id="KW-0472">Membrane</keyword>
<comment type="caution">
    <text evidence="2">The sequence shown here is derived from an EMBL/GenBank/DDBJ whole genome shotgun (WGS) entry which is preliminary data.</text>
</comment>
<protein>
    <submittedName>
        <fullName evidence="2">Uncharacterized protein</fullName>
    </submittedName>
</protein>
<proteinExistence type="predicted"/>
<dbReference type="Proteomes" id="UP000799444">
    <property type="component" value="Unassembled WGS sequence"/>
</dbReference>